<gene>
    <name evidence="2" type="ORF">GCM10010994_02630</name>
</gene>
<organism evidence="2 3">
    <name type="scientific">Chelatococcus reniformis</name>
    <dbReference type="NCBI Taxonomy" id="1494448"/>
    <lineage>
        <taxon>Bacteria</taxon>
        <taxon>Pseudomonadati</taxon>
        <taxon>Pseudomonadota</taxon>
        <taxon>Alphaproteobacteria</taxon>
        <taxon>Hyphomicrobiales</taxon>
        <taxon>Chelatococcaceae</taxon>
        <taxon>Chelatococcus</taxon>
    </lineage>
</organism>
<comment type="caution">
    <text evidence="2">The sequence shown here is derived from an EMBL/GenBank/DDBJ whole genome shotgun (WGS) entry which is preliminary data.</text>
</comment>
<protein>
    <recommendedName>
        <fullName evidence="4">Kazal-like domain-containing protein</fullName>
    </recommendedName>
</protein>
<keyword evidence="1" id="KW-0732">Signal</keyword>
<keyword evidence="3" id="KW-1185">Reference proteome</keyword>
<proteinExistence type="predicted"/>
<reference evidence="2" key="2">
    <citation type="submission" date="2020-09" db="EMBL/GenBank/DDBJ databases">
        <authorList>
            <person name="Sun Q."/>
            <person name="Zhou Y."/>
        </authorList>
    </citation>
    <scope>NUCLEOTIDE SEQUENCE</scope>
    <source>
        <strain evidence="2">CGMCC 1.12919</strain>
    </source>
</reference>
<reference evidence="2" key="1">
    <citation type="journal article" date="2014" name="Int. J. Syst. Evol. Microbiol.">
        <title>Complete genome sequence of Corynebacterium casei LMG S-19264T (=DSM 44701T), isolated from a smear-ripened cheese.</title>
        <authorList>
            <consortium name="US DOE Joint Genome Institute (JGI-PGF)"/>
            <person name="Walter F."/>
            <person name="Albersmeier A."/>
            <person name="Kalinowski J."/>
            <person name="Ruckert C."/>
        </authorList>
    </citation>
    <scope>NUCLEOTIDE SEQUENCE</scope>
    <source>
        <strain evidence="2">CGMCC 1.12919</strain>
    </source>
</reference>
<dbReference type="AlphaFoldDB" id="A0A916TXE7"/>
<name>A0A916TXE7_9HYPH</name>
<sequence length="78" mass="8250">MHAILVLSAVSLALAAAPAAVAAPQQVMRYQPARSGYAYAPPPRAVCQRICPKDMAPCDPINFKIADGRCNPGMREGL</sequence>
<feature type="chain" id="PRO_5037733033" description="Kazal-like domain-containing protein" evidence="1">
    <location>
        <begin position="23"/>
        <end position="78"/>
    </location>
</feature>
<dbReference type="Proteomes" id="UP000637002">
    <property type="component" value="Unassembled WGS sequence"/>
</dbReference>
<feature type="signal peptide" evidence="1">
    <location>
        <begin position="1"/>
        <end position="22"/>
    </location>
</feature>
<dbReference type="RefSeq" id="WP_188607319.1">
    <property type="nucleotide sequence ID" value="NZ_BMGG01000001.1"/>
</dbReference>
<evidence type="ECO:0000313" key="3">
    <source>
        <dbReference type="Proteomes" id="UP000637002"/>
    </source>
</evidence>
<dbReference type="EMBL" id="BMGG01000001">
    <property type="protein sequence ID" value="GGC46946.1"/>
    <property type="molecule type" value="Genomic_DNA"/>
</dbReference>
<evidence type="ECO:0000313" key="2">
    <source>
        <dbReference type="EMBL" id="GGC46946.1"/>
    </source>
</evidence>
<evidence type="ECO:0000256" key="1">
    <source>
        <dbReference type="SAM" id="SignalP"/>
    </source>
</evidence>
<evidence type="ECO:0008006" key="4">
    <source>
        <dbReference type="Google" id="ProtNLM"/>
    </source>
</evidence>
<accession>A0A916TXE7</accession>